<sequence>MSGNCWEVLELAADSDERSVKRRYAQLLKRHRPEESPSAFQALREAYEQALLAIRWRQDYEQDSSSEEQSEAGFAPLELNANTAEIKPKESMAPACLEVVTPHEQERSLEPEVVAMLAEATPASLDACLAQAEAEGYRLLFEQHLLTLCLSGREDALAMTEWALRRLHWLTPWQILQISEATGNYLLERWLHGCLQTVQNTLAQNPSTAAKLLVEAAQSPWLSAFDQQNWFQQHLVHWLLDEQSWTPTFFEQLANGLGWHIAGQEPPCPAWQWQQLLQRCDEFELLRRLRGHINDFWPCSAEARAAWLLLKPLAPSECRVLVEHFDDNDWKACSHLSDLLEYRYQGVLEQLSEKGLRDWREWQPGPGWGNLDGMVWLLFFLVHLAVELSGLGVFSAQTGWSALIDAIWVASIGFLLSRLLYRGWRFFARKLTEMDVRLSNALLPQVLNRQGAGILLLRHGVSAAGLGLLSAGMSRLSLPYSLLLSGVVFCTGLAFVHYSVRLPAMLIDRWLADLVQSWKAHKEALWVCFTLLLIYWGMSLIKVKPEDVDPASSTAHCEQYASNMVVRNGCIKLEQMKAAKRSVGDN</sequence>
<keyword evidence="2" id="KW-0812">Transmembrane</keyword>
<dbReference type="STRING" id="1429083.GCA_001885685_02280"/>
<evidence type="ECO:0000256" key="1">
    <source>
        <dbReference type="ARBA" id="ARBA00023186"/>
    </source>
</evidence>
<accession>A0A1H7FN80</accession>
<keyword evidence="2" id="KW-1133">Transmembrane helix</keyword>
<dbReference type="AlphaFoldDB" id="A0A1H7FN80"/>
<feature type="transmembrane region" description="Helical" evidence="2">
    <location>
        <begin position="480"/>
        <end position="500"/>
    </location>
</feature>
<protein>
    <recommendedName>
        <fullName evidence="3">J domain-containing protein</fullName>
    </recommendedName>
</protein>
<feature type="transmembrane region" description="Helical" evidence="2">
    <location>
        <begin position="375"/>
        <end position="394"/>
    </location>
</feature>
<feature type="transmembrane region" description="Helical" evidence="2">
    <location>
        <begin position="524"/>
        <end position="541"/>
    </location>
</feature>
<keyword evidence="2" id="KW-0472">Membrane</keyword>
<evidence type="ECO:0000259" key="3">
    <source>
        <dbReference type="PROSITE" id="PS50076"/>
    </source>
</evidence>
<feature type="domain" description="J" evidence="3">
    <location>
        <begin position="4"/>
        <end position="64"/>
    </location>
</feature>
<evidence type="ECO:0000256" key="2">
    <source>
        <dbReference type="SAM" id="Phobius"/>
    </source>
</evidence>
<proteinExistence type="predicted"/>
<dbReference type="PROSITE" id="PS50076">
    <property type="entry name" value="DNAJ_2"/>
    <property type="match status" value="1"/>
</dbReference>
<evidence type="ECO:0000313" key="4">
    <source>
        <dbReference type="EMBL" id="SEK27556.1"/>
    </source>
</evidence>
<dbReference type="Proteomes" id="UP000185766">
    <property type="component" value="Unassembled WGS sequence"/>
</dbReference>
<name>A0A1H7FN80_9GAMM</name>
<organism evidence="4 5">
    <name type="scientific">Atopomonas hussainii</name>
    <dbReference type="NCBI Taxonomy" id="1429083"/>
    <lineage>
        <taxon>Bacteria</taxon>
        <taxon>Pseudomonadati</taxon>
        <taxon>Pseudomonadota</taxon>
        <taxon>Gammaproteobacteria</taxon>
        <taxon>Pseudomonadales</taxon>
        <taxon>Pseudomonadaceae</taxon>
        <taxon>Atopomonas</taxon>
    </lineage>
</organism>
<dbReference type="EMBL" id="FOAS01000001">
    <property type="protein sequence ID" value="SEK27556.1"/>
    <property type="molecule type" value="Genomic_DNA"/>
</dbReference>
<dbReference type="RefSeq" id="WP_074864321.1">
    <property type="nucleotide sequence ID" value="NZ_FOAS01000001.1"/>
</dbReference>
<keyword evidence="1" id="KW-0143">Chaperone</keyword>
<dbReference type="Gene3D" id="1.10.287.110">
    <property type="entry name" value="DnaJ domain"/>
    <property type="match status" value="1"/>
</dbReference>
<feature type="transmembrane region" description="Helical" evidence="2">
    <location>
        <begin position="400"/>
        <end position="421"/>
    </location>
</feature>
<keyword evidence="5" id="KW-1185">Reference proteome</keyword>
<gene>
    <name evidence="4" type="ORF">SAMN05216214_101282</name>
</gene>
<dbReference type="SUPFAM" id="SSF46565">
    <property type="entry name" value="Chaperone J-domain"/>
    <property type="match status" value="1"/>
</dbReference>
<reference evidence="4 5" key="1">
    <citation type="submission" date="2016-10" db="EMBL/GenBank/DDBJ databases">
        <authorList>
            <person name="de Groot N.N."/>
        </authorList>
    </citation>
    <scope>NUCLEOTIDE SEQUENCE [LARGE SCALE GENOMIC DNA]</scope>
    <source>
        <strain evidence="4 5">JCM 19513</strain>
    </source>
</reference>
<evidence type="ECO:0000313" key="5">
    <source>
        <dbReference type="Proteomes" id="UP000185766"/>
    </source>
</evidence>
<dbReference type="InterPro" id="IPR036869">
    <property type="entry name" value="J_dom_sf"/>
</dbReference>
<dbReference type="InterPro" id="IPR001623">
    <property type="entry name" value="DnaJ_domain"/>
</dbReference>